<accession>A0ACB9K546</accession>
<reference evidence="1 2" key="2">
    <citation type="journal article" date="2022" name="Mol. Ecol. Resour.">
        <title>The genomes of chicory, endive, great burdock and yacon provide insights into Asteraceae paleo-polyploidization history and plant inulin production.</title>
        <authorList>
            <person name="Fan W."/>
            <person name="Wang S."/>
            <person name="Wang H."/>
            <person name="Wang A."/>
            <person name="Jiang F."/>
            <person name="Liu H."/>
            <person name="Zhao H."/>
            <person name="Xu D."/>
            <person name="Zhang Y."/>
        </authorList>
    </citation>
    <scope>NUCLEOTIDE SEQUENCE [LARGE SCALE GENOMIC DNA]</scope>
    <source>
        <strain evidence="2">cv. Yunnan</strain>
        <tissue evidence="1">Leaves</tissue>
    </source>
</reference>
<evidence type="ECO:0000313" key="2">
    <source>
        <dbReference type="Proteomes" id="UP001056120"/>
    </source>
</evidence>
<proteinExistence type="predicted"/>
<evidence type="ECO:0000313" key="1">
    <source>
        <dbReference type="EMBL" id="KAI3827392.1"/>
    </source>
</evidence>
<organism evidence="1 2">
    <name type="scientific">Smallanthus sonchifolius</name>
    <dbReference type="NCBI Taxonomy" id="185202"/>
    <lineage>
        <taxon>Eukaryota</taxon>
        <taxon>Viridiplantae</taxon>
        <taxon>Streptophyta</taxon>
        <taxon>Embryophyta</taxon>
        <taxon>Tracheophyta</taxon>
        <taxon>Spermatophyta</taxon>
        <taxon>Magnoliopsida</taxon>
        <taxon>eudicotyledons</taxon>
        <taxon>Gunneridae</taxon>
        <taxon>Pentapetalae</taxon>
        <taxon>asterids</taxon>
        <taxon>campanulids</taxon>
        <taxon>Asterales</taxon>
        <taxon>Asteraceae</taxon>
        <taxon>Asteroideae</taxon>
        <taxon>Heliantheae alliance</taxon>
        <taxon>Millerieae</taxon>
        <taxon>Smallanthus</taxon>
    </lineage>
</organism>
<dbReference type="EMBL" id="CM042018">
    <property type="protein sequence ID" value="KAI3827392.1"/>
    <property type="molecule type" value="Genomic_DNA"/>
</dbReference>
<comment type="caution">
    <text evidence="1">The sequence shown here is derived from an EMBL/GenBank/DDBJ whole genome shotgun (WGS) entry which is preliminary data.</text>
</comment>
<gene>
    <name evidence="1" type="ORF">L1987_01465</name>
</gene>
<sequence>MLRNRKIFPLCISFHGQTTVLRSIDHKVEGHPLTKGVSIDIEDLDEVVGLHHTLTIRCLIKATRMATGTLLAMHLHRGIGNHSGRSRRARTPHLHMV</sequence>
<protein>
    <submittedName>
        <fullName evidence="1">Uncharacterized protein</fullName>
    </submittedName>
</protein>
<reference evidence="2" key="1">
    <citation type="journal article" date="2022" name="Mol. Ecol. Resour.">
        <title>The genomes of chicory, endive, great burdock and yacon provide insights into Asteraceae palaeo-polyploidization history and plant inulin production.</title>
        <authorList>
            <person name="Fan W."/>
            <person name="Wang S."/>
            <person name="Wang H."/>
            <person name="Wang A."/>
            <person name="Jiang F."/>
            <person name="Liu H."/>
            <person name="Zhao H."/>
            <person name="Xu D."/>
            <person name="Zhang Y."/>
        </authorList>
    </citation>
    <scope>NUCLEOTIDE SEQUENCE [LARGE SCALE GENOMIC DNA]</scope>
    <source>
        <strain evidence="2">cv. Yunnan</strain>
    </source>
</reference>
<dbReference type="Proteomes" id="UP001056120">
    <property type="component" value="Linkage Group LG01"/>
</dbReference>
<keyword evidence="2" id="KW-1185">Reference proteome</keyword>
<name>A0ACB9K546_9ASTR</name>